<proteinExistence type="predicted"/>
<organism evidence="1 2">
    <name type="scientific">Rhizobium leguminosarum</name>
    <dbReference type="NCBI Taxonomy" id="384"/>
    <lineage>
        <taxon>Bacteria</taxon>
        <taxon>Pseudomonadati</taxon>
        <taxon>Pseudomonadota</taxon>
        <taxon>Alphaproteobacteria</taxon>
        <taxon>Hyphomicrobiales</taxon>
        <taxon>Rhizobiaceae</taxon>
        <taxon>Rhizobium/Agrobacterium group</taxon>
        <taxon>Rhizobium</taxon>
    </lineage>
</organism>
<evidence type="ECO:0000313" key="1">
    <source>
        <dbReference type="EMBL" id="MBB4294274.1"/>
    </source>
</evidence>
<gene>
    <name evidence="1" type="ORF">GGE16_006374</name>
</gene>
<dbReference type="AlphaFoldDB" id="A0AAE2MSU3"/>
<accession>A0AAE2MSU3</accession>
<dbReference type="Proteomes" id="UP000538507">
    <property type="component" value="Unassembled WGS sequence"/>
</dbReference>
<sequence length="35" mass="3879">MLIFEGVGFAGRICGFLSRFVGFAFLRAPEEVTCH</sequence>
<name>A0AAE2MSU3_RHILE</name>
<evidence type="ECO:0000313" key="2">
    <source>
        <dbReference type="Proteomes" id="UP000538507"/>
    </source>
</evidence>
<protein>
    <submittedName>
        <fullName evidence="1">Uncharacterized protein</fullName>
    </submittedName>
</protein>
<comment type="caution">
    <text evidence="1">The sequence shown here is derived from an EMBL/GenBank/DDBJ whole genome shotgun (WGS) entry which is preliminary data.</text>
</comment>
<dbReference type="EMBL" id="JACIGO010000015">
    <property type="protein sequence ID" value="MBB4294274.1"/>
    <property type="molecule type" value="Genomic_DNA"/>
</dbReference>
<reference evidence="1 2" key="1">
    <citation type="submission" date="2020-08" db="EMBL/GenBank/DDBJ databases">
        <title>Genomic Encyclopedia of Type Strains, Phase IV (KMG-V): Genome sequencing to study the core and pangenomes of soil and plant-associated prokaryotes.</title>
        <authorList>
            <person name="Whitman W."/>
        </authorList>
    </citation>
    <scope>NUCLEOTIDE SEQUENCE [LARGE SCALE GENOMIC DNA]</scope>
    <source>
        <strain evidence="1 2">SEMIA 415</strain>
    </source>
</reference>